<reference evidence="1 2" key="1">
    <citation type="submission" date="2014-02" db="EMBL/GenBank/DDBJ databases">
        <authorList>
            <person name="Sears C."/>
            <person name="Carroll K."/>
            <person name="Sack B.R."/>
            <person name="Qadri F."/>
            <person name="Myers L.L."/>
            <person name="Chung G.-T."/>
            <person name="Escheverria P."/>
            <person name="Fraser C.M."/>
            <person name="Sadzewicz L."/>
            <person name="Shefchek K.A."/>
            <person name="Tallon L."/>
            <person name="Das S.P."/>
            <person name="Daugherty S."/>
            <person name="Mongodin E.F."/>
        </authorList>
    </citation>
    <scope>NUCLEOTIDE SEQUENCE [LARGE SCALE GENOMIC DNA]</scope>
    <source>
        <strain evidence="1 2">S36L11</strain>
    </source>
</reference>
<protein>
    <submittedName>
        <fullName evidence="1">Uncharacterized protein</fullName>
    </submittedName>
</protein>
<organism evidence="1 2">
    <name type="scientific">Bacteroides fragilis str. S36L11</name>
    <dbReference type="NCBI Taxonomy" id="1339327"/>
    <lineage>
        <taxon>Bacteria</taxon>
        <taxon>Pseudomonadati</taxon>
        <taxon>Bacteroidota</taxon>
        <taxon>Bacteroidia</taxon>
        <taxon>Bacteroidales</taxon>
        <taxon>Bacteroidaceae</taxon>
        <taxon>Bacteroides</taxon>
    </lineage>
</organism>
<gene>
    <name evidence="1" type="ORF">M136_4490</name>
</gene>
<accession>A0A015X3S7</accession>
<dbReference type="PATRIC" id="fig|1339327.3.peg.4975"/>
<evidence type="ECO:0000313" key="2">
    <source>
        <dbReference type="Proteomes" id="UP000022082"/>
    </source>
</evidence>
<comment type="caution">
    <text evidence="1">The sequence shown here is derived from an EMBL/GenBank/DDBJ whole genome shotgun (WGS) entry which is preliminary data.</text>
</comment>
<dbReference type="AlphaFoldDB" id="A0A015X3S7"/>
<dbReference type="RefSeq" id="WP_005655436.1">
    <property type="nucleotide sequence ID" value="NZ_JGDJ01000288.1"/>
</dbReference>
<name>A0A015X3S7_BACFG</name>
<dbReference type="GeneID" id="31797491"/>
<dbReference type="EMBL" id="JGDJ01000288">
    <property type="protein sequence ID" value="EXZ26353.1"/>
    <property type="molecule type" value="Genomic_DNA"/>
</dbReference>
<dbReference type="Proteomes" id="UP000022082">
    <property type="component" value="Unassembled WGS sequence"/>
</dbReference>
<evidence type="ECO:0000313" key="1">
    <source>
        <dbReference type="EMBL" id="EXZ26353.1"/>
    </source>
</evidence>
<proteinExistence type="predicted"/>
<sequence>MTKTKNNSLTHLCIYYKGEKECPFREADKQMFWLGEKWWTEQTELASDAGCERIAPILKEYTNAGLSNFEMYDGVPITLKAVLFNRYCKYAERTDIEGFKDLYQSTYIKG</sequence>